<dbReference type="Pfam" id="PF24476">
    <property type="entry name" value="DUF7580"/>
    <property type="match status" value="1"/>
</dbReference>
<dbReference type="PROSITE" id="PS00138">
    <property type="entry name" value="SUBTILASE_SER"/>
    <property type="match status" value="1"/>
</dbReference>
<keyword evidence="2" id="KW-0378">Hydrolase</keyword>
<evidence type="ECO:0000256" key="3">
    <source>
        <dbReference type="ARBA" id="ARBA00022825"/>
    </source>
</evidence>
<evidence type="ECO:0000256" key="2">
    <source>
        <dbReference type="ARBA" id="ARBA00022801"/>
    </source>
</evidence>
<dbReference type="Proteomes" id="UP000756921">
    <property type="component" value="Unassembled WGS sequence"/>
</dbReference>
<keyword evidence="7" id="KW-1185">Reference proteome</keyword>
<dbReference type="OrthoDB" id="4661033at2759"/>
<reference evidence="6" key="1">
    <citation type="journal article" date="2020" name="Mol. Plant Microbe Interact.">
        <title>Genome Sequence of the Biocontrol Agent Coniothyrium minitans strain Conio (IMI 134523).</title>
        <authorList>
            <person name="Patel D."/>
            <person name="Shittu T.A."/>
            <person name="Baroncelli R."/>
            <person name="Muthumeenakshi S."/>
            <person name="Osborne T.H."/>
            <person name="Janganan T.K."/>
            <person name="Sreenivasaprasad S."/>
        </authorList>
    </citation>
    <scope>NUCLEOTIDE SEQUENCE</scope>
    <source>
        <strain evidence="6">Conio</strain>
    </source>
</reference>
<feature type="compositionally biased region" description="Polar residues" evidence="4">
    <location>
        <begin position="305"/>
        <end position="314"/>
    </location>
</feature>
<accession>A0A9P6KTL0</accession>
<keyword evidence="1" id="KW-0645">Protease</keyword>
<feature type="compositionally biased region" description="Basic and acidic residues" evidence="4">
    <location>
        <begin position="320"/>
        <end position="338"/>
    </location>
</feature>
<feature type="compositionally biased region" description="Low complexity" evidence="4">
    <location>
        <begin position="433"/>
        <end position="447"/>
    </location>
</feature>
<gene>
    <name evidence="6" type="ORF">PMIN01_03324</name>
</gene>
<protein>
    <recommendedName>
        <fullName evidence="5">DUF7580 domain-containing protein</fullName>
    </recommendedName>
</protein>
<dbReference type="InterPro" id="IPR036852">
    <property type="entry name" value="Peptidase_S8/S53_dom_sf"/>
</dbReference>
<dbReference type="GO" id="GO:0004252">
    <property type="term" value="F:serine-type endopeptidase activity"/>
    <property type="evidence" value="ECO:0007669"/>
    <property type="project" value="InterPro"/>
</dbReference>
<feature type="domain" description="DUF7580" evidence="5">
    <location>
        <begin position="100"/>
        <end position="198"/>
    </location>
</feature>
<feature type="region of interest" description="Disordered" evidence="4">
    <location>
        <begin position="305"/>
        <end position="338"/>
    </location>
</feature>
<dbReference type="GO" id="GO:0006508">
    <property type="term" value="P:proteolysis"/>
    <property type="evidence" value="ECO:0007669"/>
    <property type="project" value="UniProtKB-KW"/>
</dbReference>
<keyword evidence="3" id="KW-0720">Serine protease</keyword>
<dbReference type="SUPFAM" id="SSF52743">
    <property type="entry name" value="Subtilisin-like"/>
    <property type="match status" value="1"/>
</dbReference>
<sequence length="534" mass="59751">MRFKLYWLLRSLTPFTEFPLVPTLAQAQRPENNGPGELTLAREALIPDNSCRTALLLKQLPPTPHDHCDYLYIIALATPNGRELPKDTAQKIDVAGAFFVVVSFAKLLLGLETGEVIAIEEFGAPEPKGNLKETLDAILQRRWDLFARDDFNLAVEGCIKFNHIVIMDSDSDNNGEIECATVRERLYDCVVVHLEDNATYIPNFEEWIVPRDIHLCQRAAKPSAHPYSDAPQGSASRFPRAGKKQEVYVTGTSYATPIAAAIAASILEFARRRIDLGDFHWQLPASHQGMRKVFELLRYRQKASTTNSTESPSAALTRLPLRDHSKTTRSKPSDQKESKRGFFTKILEPLGFRDQRFAHEGCNIKVIYYNIYGNFDVQTIERLFERRQGADANVDDVLRNSQEQCASFITSIAVATRVRFASSKTDEREHEGSVGVSSPGVSLGPSGSKKRKTVLELSHTDDGPVTLAFMAQKLQLREDGSLGAENHVEGEYFGNDEKKYVVDVDANLSSADVEELQVHVVVDEVSNEEYNLYA</sequence>
<proteinExistence type="predicted"/>
<name>A0A9P6KTL0_9PLEO</name>
<dbReference type="EMBL" id="WJXW01000003">
    <property type="protein sequence ID" value="KAF9738041.1"/>
    <property type="molecule type" value="Genomic_DNA"/>
</dbReference>
<dbReference type="AlphaFoldDB" id="A0A9P6KTL0"/>
<organism evidence="6 7">
    <name type="scientific">Paraphaeosphaeria minitans</name>
    <dbReference type="NCBI Taxonomy" id="565426"/>
    <lineage>
        <taxon>Eukaryota</taxon>
        <taxon>Fungi</taxon>
        <taxon>Dikarya</taxon>
        <taxon>Ascomycota</taxon>
        <taxon>Pezizomycotina</taxon>
        <taxon>Dothideomycetes</taxon>
        <taxon>Pleosporomycetidae</taxon>
        <taxon>Pleosporales</taxon>
        <taxon>Massarineae</taxon>
        <taxon>Didymosphaeriaceae</taxon>
        <taxon>Paraphaeosphaeria</taxon>
    </lineage>
</organism>
<evidence type="ECO:0000259" key="5">
    <source>
        <dbReference type="Pfam" id="PF24476"/>
    </source>
</evidence>
<comment type="caution">
    <text evidence="6">The sequence shown here is derived from an EMBL/GenBank/DDBJ whole genome shotgun (WGS) entry which is preliminary data.</text>
</comment>
<evidence type="ECO:0000256" key="4">
    <source>
        <dbReference type="SAM" id="MobiDB-lite"/>
    </source>
</evidence>
<feature type="region of interest" description="Disordered" evidence="4">
    <location>
        <begin position="423"/>
        <end position="449"/>
    </location>
</feature>
<evidence type="ECO:0000313" key="7">
    <source>
        <dbReference type="Proteomes" id="UP000756921"/>
    </source>
</evidence>
<evidence type="ECO:0000256" key="1">
    <source>
        <dbReference type="ARBA" id="ARBA00022670"/>
    </source>
</evidence>
<dbReference type="InterPro" id="IPR056002">
    <property type="entry name" value="DUF7580"/>
</dbReference>
<evidence type="ECO:0000313" key="6">
    <source>
        <dbReference type="EMBL" id="KAF9738041.1"/>
    </source>
</evidence>
<dbReference type="InterPro" id="IPR023828">
    <property type="entry name" value="Peptidase_S8_Ser-AS"/>
</dbReference>